<evidence type="ECO:0000256" key="6">
    <source>
        <dbReference type="HAMAP-Rule" id="MF_00337"/>
    </source>
</evidence>
<dbReference type="GO" id="GO:0005829">
    <property type="term" value="C:cytosol"/>
    <property type="evidence" value="ECO:0007669"/>
    <property type="project" value="TreeGrafter"/>
</dbReference>
<evidence type="ECO:0000256" key="5">
    <source>
        <dbReference type="ARBA" id="ARBA00022839"/>
    </source>
</evidence>
<dbReference type="InterPro" id="IPR003761">
    <property type="entry name" value="Exonuc_VII_S"/>
</dbReference>
<evidence type="ECO:0000256" key="3">
    <source>
        <dbReference type="ARBA" id="ARBA00022722"/>
    </source>
</evidence>
<keyword evidence="2 6" id="KW-0963">Cytoplasm</keyword>
<organism evidence="7 8">
    <name type="scientific">Humidesulfovibrio mexicanus</name>
    <dbReference type="NCBI Taxonomy" id="147047"/>
    <lineage>
        <taxon>Bacteria</taxon>
        <taxon>Pseudomonadati</taxon>
        <taxon>Thermodesulfobacteriota</taxon>
        <taxon>Desulfovibrionia</taxon>
        <taxon>Desulfovibrionales</taxon>
        <taxon>Desulfovibrionaceae</taxon>
        <taxon>Humidesulfovibrio</taxon>
    </lineage>
</organism>
<keyword evidence="5 6" id="KW-0269">Exonuclease</keyword>
<accession>A0A239AS21</accession>
<dbReference type="GO" id="GO:0008855">
    <property type="term" value="F:exodeoxyribonuclease VII activity"/>
    <property type="evidence" value="ECO:0007669"/>
    <property type="project" value="UniProtKB-UniRule"/>
</dbReference>
<name>A0A239AS21_9BACT</name>
<dbReference type="EC" id="3.1.11.6" evidence="6"/>
<evidence type="ECO:0000313" key="7">
    <source>
        <dbReference type="EMBL" id="SNR97854.1"/>
    </source>
</evidence>
<evidence type="ECO:0000256" key="1">
    <source>
        <dbReference type="ARBA" id="ARBA00009998"/>
    </source>
</evidence>
<comment type="catalytic activity">
    <reaction evidence="6">
        <text>Exonucleolytic cleavage in either 5'- to 3'- or 3'- to 5'-direction to yield nucleoside 5'-phosphates.</text>
        <dbReference type="EC" id="3.1.11.6"/>
    </reaction>
</comment>
<dbReference type="HAMAP" id="MF_00337">
    <property type="entry name" value="Exonuc_7_S"/>
    <property type="match status" value="1"/>
</dbReference>
<keyword evidence="3 6" id="KW-0540">Nuclease</keyword>
<dbReference type="Pfam" id="PF02609">
    <property type="entry name" value="Exonuc_VII_S"/>
    <property type="match status" value="1"/>
</dbReference>
<sequence length="79" mass="8704">MAKDTRSFEERLERLKAVVESLEGGEPSLEEALRLYKEGIQLSGRLGRDLEAAKNEVRLAQDGLLKEFDALDAAAEAGE</sequence>
<proteinExistence type="inferred from homology"/>
<dbReference type="PIRSF" id="PIRSF006488">
    <property type="entry name" value="Exonuc_VII_S"/>
    <property type="match status" value="1"/>
</dbReference>
<dbReference type="InterPro" id="IPR037004">
    <property type="entry name" value="Exonuc_VII_ssu_sf"/>
</dbReference>
<dbReference type="PANTHER" id="PTHR34137">
    <property type="entry name" value="EXODEOXYRIBONUCLEASE 7 SMALL SUBUNIT"/>
    <property type="match status" value="1"/>
</dbReference>
<comment type="similarity">
    <text evidence="1 6">Belongs to the XseB family.</text>
</comment>
<comment type="subcellular location">
    <subcellularLocation>
        <location evidence="6">Cytoplasm</location>
    </subcellularLocation>
</comment>
<dbReference type="NCBIfam" id="TIGR01280">
    <property type="entry name" value="xseB"/>
    <property type="match status" value="1"/>
</dbReference>
<dbReference type="GO" id="GO:0009318">
    <property type="term" value="C:exodeoxyribonuclease VII complex"/>
    <property type="evidence" value="ECO:0007669"/>
    <property type="project" value="UniProtKB-UniRule"/>
</dbReference>
<keyword evidence="8" id="KW-1185">Reference proteome</keyword>
<dbReference type="Gene3D" id="1.10.287.1040">
    <property type="entry name" value="Exonuclease VII, small subunit"/>
    <property type="match status" value="1"/>
</dbReference>
<evidence type="ECO:0000256" key="4">
    <source>
        <dbReference type="ARBA" id="ARBA00022801"/>
    </source>
</evidence>
<dbReference type="GO" id="GO:0006308">
    <property type="term" value="P:DNA catabolic process"/>
    <property type="evidence" value="ECO:0007669"/>
    <property type="project" value="UniProtKB-UniRule"/>
</dbReference>
<protein>
    <recommendedName>
        <fullName evidence="6">Exodeoxyribonuclease 7 small subunit</fullName>
        <ecNumber evidence="6">3.1.11.6</ecNumber>
    </recommendedName>
    <alternativeName>
        <fullName evidence="6">Exodeoxyribonuclease VII small subunit</fullName>
        <shortName evidence="6">Exonuclease VII small subunit</shortName>
    </alternativeName>
</protein>
<comment type="function">
    <text evidence="6">Bidirectionally degrades single-stranded DNA into large acid-insoluble oligonucleotides, which are then degraded further into small acid-soluble oligonucleotides.</text>
</comment>
<dbReference type="AlphaFoldDB" id="A0A239AS21"/>
<dbReference type="RefSeq" id="WP_089274372.1">
    <property type="nucleotide sequence ID" value="NZ_FZOC01000004.1"/>
</dbReference>
<dbReference type="PANTHER" id="PTHR34137:SF1">
    <property type="entry name" value="EXODEOXYRIBONUCLEASE 7 SMALL SUBUNIT"/>
    <property type="match status" value="1"/>
</dbReference>
<gene>
    <name evidence="6" type="primary">xseB</name>
    <name evidence="7" type="ORF">SAMN04488503_2153</name>
</gene>
<keyword evidence="4 6" id="KW-0378">Hydrolase</keyword>
<dbReference type="SUPFAM" id="SSF116842">
    <property type="entry name" value="XseB-like"/>
    <property type="match status" value="1"/>
</dbReference>
<comment type="subunit">
    <text evidence="6">Heterooligomer composed of large and small subunits.</text>
</comment>
<evidence type="ECO:0000256" key="2">
    <source>
        <dbReference type="ARBA" id="ARBA00022490"/>
    </source>
</evidence>
<reference evidence="7 8" key="1">
    <citation type="submission" date="2017-06" db="EMBL/GenBank/DDBJ databases">
        <authorList>
            <person name="Kim H.J."/>
            <person name="Triplett B.A."/>
        </authorList>
    </citation>
    <scope>NUCLEOTIDE SEQUENCE [LARGE SCALE GENOMIC DNA]</scope>
    <source>
        <strain evidence="7 8">DSM 13116</strain>
    </source>
</reference>
<dbReference type="OrthoDB" id="5340035at2"/>
<dbReference type="Proteomes" id="UP000198324">
    <property type="component" value="Unassembled WGS sequence"/>
</dbReference>
<evidence type="ECO:0000313" key="8">
    <source>
        <dbReference type="Proteomes" id="UP000198324"/>
    </source>
</evidence>
<dbReference type="EMBL" id="FZOC01000004">
    <property type="protein sequence ID" value="SNR97854.1"/>
    <property type="molecule type" value="Genomic_DNA"/>
</dbReference>